<organism evidence="2">
    <name type="scientific">marine sediment metagenome</name>
    <dbReference type="NCBI Taxonomy" id="412755"/>
    <lineage>
        <taxon>unclassified sequences</taxon>
        <taxon>metagenomes</taxon>
        <taxon>ecological metagenomes</taxon>
    </lineage>
</organism>
<evidence type="ECO:0000256" key="1">
    <source>
        <dbReference type="SAM" id="MobiDB-lite"/>
    </source>
</evidence>
<sequence length="46" mass="4995">MVRSASAEDLSQTAEPGPELDAGAKAILQRHADWWRGKGMLFAEVP</sequence>
<proteinExistence type="predicted"/>
<accession>X0TH72</accession>
<evidence type="ECO:0000313" key="2">
    <source>
        <dbReference type="EMBL" id="GAF92584.1"/>
    </source>
</evidence>
<comment type="caution">
    <text evidence="2">The sequence shown here is derived from an EMBL/GenBank/DDBJ whole genome shotgun (WGS) entry which is preliminary data.</text>
</comment>
<name>X0TH72_9ZZZZ</name>
<feature type="non-terminal residue" evidence="2">
    <location>
        <position position="46"/>
    </location>
</feature>
<dbReference type="AlphaFoldDB" id="X0TH72"/>
<gene>
    <name evidence="2" type="ORF">S01H1_19211</name>
</gene>
<dbReference type="EMBL" id="BARS01010349">
    <property type="protein sequence ID" value="GAF92584.1"/>
    <property type="molecule type" value="Genomic_DNA"/>
</dbReference>
<reference evidence="2" key="1">
    <citation type="journal article" date="2014" name="Front. Microbiol.">
        <title>High frequency of phylogenetically diverse reductive dehalogenase-homologous genes in deep subseafloor sedimentary metagenomes.</title>
        <authorList>
            <person name="Kawai M."/>
            <person name="Futagami T."/>
            <person name="Toyoda A."/>
            <person name="Takaki Y."/>
            <person name="Nishi S."/>
            <person name="Hori S."/>
            <person name="Arai W."/>
            <person name="Tsubouchi T."/>
            <person name="Morono Y."/>
            <person name="Uchiyama I."/>
            <person name="Ito T."/>
            <person name="Fujiyama A."/>
            <person name="Inagaki F."/>
            <person name="Takami H."/>
        </authorList>
    </citation>
    <scope>NUCLEOTIDE SEQUENCE</scope>
    <source>
        <strain evidence="2">Expedition CK06-06</strain>
    </source>
</reference>
<feature type="region of interest" description="Disordered" evidence="1">
    <location>
        <begin position="1"/>
        <end position="22"/>
    </location>
</feature>
<protein>
    <submittedName>
        <fullName evidence="2">Uncharacterized protein</fullName>
    </submittedName>
</protein>